<dbReference type="FunFam" id="3.30.420.40:FF:000023">
    <property type="entry name" value="Guanosine-5'-triphosphate,3'-diphosphate pyrophosphatase"/>
    <property type="match status" value="1"/>
</dbReference>
<dbReference type="NCBIfam" id="TIGR03706">
    <property type="entry name" value="exo_poly_only"/>
    <property type="match status" value="1"/>
</dbReference>
<feature type="domain" description="Ppx/GppA phosphatase C-terminal" evidence="12">
    <location>
        <begin position="317"/>
        <end position="488"/>
    </location>
</feature>
<sequence>MLKLSGFWRNRTEEIAAVDLGSNSFHMIIARVEDGQINVIDRLKEPVRLGYGLSDDGTLDDLSKRRALDCLERFHQRIKHLPAACVRAVGTRTLRQAKNVYSFLDQAERALGFDIQIISGAEEARLVYQGVAFGLEDDHQTRLVIDIGGGSTELIIGEDFTPKSLESLGMGCVSVTKRFFSDGTISKKHIKAAEIYCLQKLEPFSHHFRRQAWQRAIGCSGSIKAVSSVLGAQTGHPLITSEALDDLLSQCRQAGHTDELKLEGLSKTRQPVFIGGLVILRCVMQALKLESLEASPWALREGVLFDLLGHDSMSDMREQSVLTLSRRFHADQDHAEHSNRVAQKLLRQVLSSRELSEDWSRYLHWACQLQEIGLDINHDKFQVHSGYIVANSHLAGFGFDEQNRLATLVRNQRKKPDWSTIEVLPQEELDDFILILHIFRLACVLTRSRDQKQDIGWSVHLNDDTLHFSAPPAWWDSQPLASADLKSEVRAMKKSRYQLVLNSPEDDG</sequence>
<evidence type="ECO:0000256" key="10">
    <source>
        <dbReference type="ARBA" id="ARBA00047607"/>
    </source>
</evidence>
<comment type="catalytic activity">
    <reaction evidence="10">
        <text>[phosphate](n) + H2O = [phosphate](n-1) + phosphate + H(+)</text>
        <dbReference type="Rhea" id="RHEA:21528"/>
        <dbReference type="Rhea" id="RHEA-COMP:9859"/>
        <dbReference type="Rhea" id="RHEA-COMP:14279"/>
        <dbReference type="ChEBI" id="CHEBI:15377"/>
        <dbReference type="ChEBI" id="CHEBI:15378"/>
        <dbReference type="ChEBI" id="CHEBI:16838"/>
        <dbReference type="ChEBI" id="CHEBI:43474"/>
        <dbReference type="EC" id="3.6.1.11"/>
    </reaction>
</comment>
<evidence type="ECO:0000256" key="7">
    <source>
        <dbReference type="ARBA" id="ARBA00022475"/>
    </source>
</evidence>
<evidence type="ECO:0000259" key="11">
    <source>
        <dbReference type="Pfam" id="PF02541"/>
    </source>
</evidence>
<comment type="cofactor">
    <cofactor evidence="1">
        <name>Mg(2+)</name>
        <dbReference type="ChEBI" id="CHEBI:18420"/>
    </cofactor>
</comment>
<dbReference type="SUPFAM" id="SSF53067">
    <property type="entry name" value="Actin-like ATPase domain"/>
    <property type="match status" value="2"/>
</dbReference>
<evidence type="ECO:0000256" key="9">
    <source>
        <dbReference type="ARBA" id="ARBA00023136"/>
    </source>
</evidence>
<dbReference type="CDD" id="cd24053">
    <property type="entry name" value="ASKHA_NBD_EcPPX-GppA-like"/>
    <property type="match status" value="1"/>
</dbReference>
<dbReference type="Gene3D" id="1.10.3210.10">
    <property type="entry name" value="Hypothetical protein af1432"/>
    <property type="match status" value="1"/>
</dbReference>
<dbReference type="InterPro" id="IPR048950">
    <property type="entry name" value="Ppx_GppA_C"/>
</dbReference>
<evidence type="ECO:0000259" key="12">
    <source>
        <dbReference type="Pfam" id="PF21447"/>
    </source>
</evidence>
<protein>
    <recommendedName>
        <fullName evidence="6">Exopolyphosphatase</fullName>
        <ecNumber evidence="5">3.6.1.11</ecNumber>
    </recommendedName>
</protein>
<dbReference type="InterPro" id="IPR022371">
    <property type="entry name" value="Exopolyphosphatase"/>
</dbReference>
<dbReference type="SUPFAM" id="SSF109604">
    <property type="entry name" value="HD-domain/PDEase-like"/>
    <property type="match status" value="1"/>
</dbReference>
<organism evidence="13 14">
    <name type="scientific">Reinekea blandensis MED297</name>
    <dbReference type="NCBI Taxonomy" id="314283"/>
    <lineage>
        <taxon>Bacteria</taxon>
        <taxon>Pseudomonadati</taxon>
        <taxon>Pseudomonadota</taxon>
        <taxon>Gammaproteobacteria</taxon>
        <taxon>Oceanospirillales</taxon>
        <taxon>Saccharospirillaceae</taxon>
        <taxon>Reinekea</taxon>
    </lineage>
</organism>
<dbReference type="Gene3D" id="3.30.420.40">
    <property type="match status" value="1"/>
</dbReference>
<reference evidence="13 14" key="1">
    <citation type="submission" date="2006-02" db="EMBL/GenBank/DDBJ databases">
        <authorList>
            <person name="Pinhassi J."/>
            <person name="Pedros-Alio C."/>
            <person name="Ferriera S."/>
            <person name="Johnson J."/>
            <person name="Kravitz S."/>
            <person name="Halpern A."/>
            <person name="Remington K."/>
            <person name="Beeson K."/>
            <person name="Tran B."/>
            <person name="Rogers Y.-H."/>
            <person name="Friedman R."/>
            <person name="Venter J.C."/>
        </authorList>
    </citation>
    <scope>NUCLEOTIDE SEQUENCE [LARGE SCALE GENOMIC DNA]</scope>
    <source>
        <strain evidence="13 14">MED297</strain>
    </source>
</reference>
<dbReference type="GO" id="GO:0006798">
    <property type="term" value="P:polyphosphate catabolic process"/>
    <property type="evidence" value="ECO:0007669"/>
    <property type="project" value="TreeGrafter"/>
</dbReference>
<dbReference type="InterPro" id="IPR043129">
    <property type="entry name" value="ATPase_NBD"/>
</dbReference>
<dbReference type="Pfam" id="PF02541">
    <property type="entry name" value="Ppx-GppA"/>
    <property type="match status" value="1"/>
</dbReference>
<feature type="domain" description="Ppx/GppA phosphatase N-terminal" evidence="11">
    <location>
        <begin position="28"/>
        <end position="309"/>
    </location>
</feature>
<dbReference type="STRING" id="314283.MED297_19947"/>
<gene>
    <name evidence="13" type="ORF">MED297_19947</name>
</gene>
<keyword evidence="14" id="KW-1185">Reference proteome</keyword>
<evidence type="ECO:0000256" key="1">
    <source>
        <dbReference type="ARBA" id="ARBA00001946"/>
    </source>
</evidence>
<comment type="subunit">
    <text evidence="4">Homodimer.</text>
</comment>
<dbReference type="HOGENOM" id="CLU_025908_4_0_6"/>
<comment type="caution">
    <text evidence="13">The sequence shown here is derived from an EMBL/GenBank/DDBJ whole genome shotgun (WGS) entry which is preliminary data.</text>
</comment>
<comment type="similarity">
    <text evidence="3">Belongs to the GppA/Ppx family.</text>
</comment>
<dbReference type="EC" id="3.6.1.11" evidence="5"/>
<proteinExistence type="inferred from homology"/>
<dbReference type="GO" id="GO:0005886">
    <property type="term" value="C:plasma membrane"/>
    <property type="evidence" value="ECO:0007669"/>
    <property type="project" value="UniProtKB-SubCell"/>
</dbReference>
<dbReference type="InterPro" id="IPR003695">
    <property type="entry name" value="Ppx_GppA_N"/>
</dbReference>
<dbReference type="InterPro" id="IPR030673">
    <property type="entry name" value="PyroPPase_GppA_Ppx"/>
</dbReference>
<dbReference type="PANTHER" id="PTHR30005:SF14">
    <property type="entry name" value="EXOPOLYPHOSPHATASE"/>
    <property type="match status" value="1"/>
</dbReference>
<comment type="subcellular location">
    <subcellularLocation>
        <location evidence="2">Cell membrane</location>
        <topology evidence="2">Peripheral membrane protein</topology>
    </subcellularLocation>
</comment>
<evidence type="ECO:0000313" key="13">
    <source>
        <dbReference type="EMBL" id="EAR11195.1"/>
    </source>
</evidence>
<keyword evidence="7" id="KW-1003">Cell membrane</keyword>
<evidence type="ECO:0000313" key="14">
    <source>
        <dbReference type="Proteomes" id="UP000005953"/>
    </source>
</evidence>
<name>A4B994_9GAMM</name>
<evidence type="ECO:0000256" key="6">
    <source>
        <dbReference type="ARBA" id="ARBA00020416"/>
    </source>
</evidence>
<evidence type="ECO:0000256" key="2">
    <source>
        <dbReference type="ARBA" id="ARBA00004202"/>
    </source>
</evidence>
<dbReference type="PANTHER" id="PTHR30005">
    <property type="entry name" value="EXOPOLYPHOSPHATASE"/>
    <property type="match status" value="1"/>
</dbReference>
<evidence type="ECO:0000256" key="8">
    <source>
        <dbReference type="ARBA" id="ARBA00022801"/>
    </source>
</evidence>
<dbReference type="RefSeq" id="WP_008044688.1">
    <property type="nucleotide sequence ID" value="NZ_CH724151.1"/>
</dbReference>
<dbReference type="Pfam" id="PF21447">
    <property type="entry name" value="Ppx-GppA_III"/>
    <property type="match status" value="1"/>
</dbReference>
<dbReference type="Proteomes" id="UP000005953">
    <property type="component" value="Unassembled WGS sequence"/>
</dbReference>
<keyword evidence="8" id="KW-0378">Hydrolase</keyword>
<evidence type="ECO:0000256" key="5">
    <source>
        <dbReference type="ARBA" id="ARBA00012451"/>
    </source>
</evidence>
<dbReference type="OrthoDB" id="9793035at2"/>
<evidence type="ECO:0000256" key="4">
    <source>
        <dbReference type="ARBA" id="ARBA00011738"/>
    </source>
</evidence>
<dbReference type="PIRSF" id="PIRSF001267">
    <property type="entry name" value="Pyrophosphatase_GppA_Ppx"/>
    <property type="match status" value="1"/>
</dbReference>
<dbReference type="Gene3D" id="3.30.420.150">
    <property type="entry name" value="Exopolyphosphatase. Domain 2"/>
    <property type="match status" value="1"/>
</dbReference>
<dbReference type="InterPro" id="IPR050273">
    <property type="entry name" value="GppA/Ppx_hydrolase"/>
</dbReference>
<dbReference type="GO" id="GO:0004309">
    <property type="term" value="F:exopolyphosphatase activity"/>
    <property type="evidence" value="ECO:0007669"/>
    <property type="project" value="UniProtKB-EC"/>
</dbReference>
<dbReference type="EMBL" id="AAOE01000001">
    <property type="protein sequence ID" value="EAR11195.1"/>
    <property type="molecule type" value="Genomic_DNA"/>
</dbReference>
<dbReference type="AlphaFoldDB" id="A4B994"/>
<accession>A4B994</accession>
<keyword evidence="9" id="KW-0472">Membrane</keyword>
<evidence type="ECO:0000256" key="3">
    <source>
        <dbReference type="ARBA" id="ARBA00007125"/>
    </source>
</evidence>